<feature type="domain" description="Retrotransposon Copia-like N-terminal" evidence="1">
    <location>
        <begin position="16"/>
        <end position="52"/>
    </location>
</feature>
<dbReference type="PANTHER" id="PTHR47481">
    <property type="match status" value="1"/>
</dbReference>
<reference evidence="2" key="2">
    <citation type="submission" date="2019-07" db="EMBL/GenBank/DDBJ databases">
        <authorList>
            <person name="Yang Y."/>
            <person name="Bocs S."/>
            <person name="Baudouin L."/>
        </authorList>
    </citation>
    <scope>NUCLEOTIDE SEQUENCE</scope>
    <source>
        <tissue evidence="2">Spear leaf of Hainan Tall coconut</tissue>
    </source>
</reference>
<dbReference type="Pfam" id="PF14244">
    <property type="entry name" value="Retrotran_gag_3"/>
    <property type="match status" value="1"/>
</dbReference>
<sequence length="103" mass="11636">MQPFQLISFNPTSQLSLKLIGSTNYSTWQAQVTTLLFGHNLFSFIDGSSSCPSMHLQDHERQYMNPKYKLWQRQDSLVRNAIMASVDHSIAPLIAHASIAQQA</sequence>
<dbReference type="AlphaFoldDB" id="A0A8K0N367"/>
<name>A0A8K0N367_COCNU</name>
<accession>A0A8K0N367</accession>
<comment type="caution">
    <text evidence="2">The sequence shown here is derived from an EMBL/GenBank/DDBJ whole genome shotgun (WGS) entry which is preliminary data.</text>
</comment>
<organism evidence="2 3">
    <name type="scientific">Cocos nucifera</name>
    <name type="common">Coconut palm</name>
    <dbReference type="NCBI Taxonomy" id="13894"/>
    <lineage>
        <taxon>Eukaryota</taxon>
        <taxon>Viridiplantae</taxon>
        <taxon>Streptophyta</taxon>
        <taxon>Embryophyta</taxon>
        <taxon>Tracheophyta</taxon>
        <taxon>Spermatophyta</taxon>
        <taxon>Magnoliopsida</taxon>
        <taxon>Liliopsida</taxon>
        <taxon>Arecaceae</taxon>
        <taxon>Arecoideae</taxon>
        <taxon>Cocoseae</taxon>
        <taxon>Attaleinae</taxon>
        <taxon>Cocos</taxon>
    </lineage>
</organism>
<evidence type="ECO:0000313" key="3">
    <source>
        <dbReference type="Proteomes" id="UP000797356"/>
    </source>
</evidence>
<dbReference type="InterPro" id="IPR029472">
    <property type="entry name" value="Copia-like_N"/>
</dbReference>
<keyword evidence="3" id="KW-1185">Reference proteome</keyword>
<dbReference type="PANTHER" id="PTHR47481:SF21">
    <property type="entry name" value="BASIC-LEUCINE ZIPPER TRANSCRIPTION FACTOR Q-RELATED"/>
    <property type="match status" value="1"/>
</dbReference>
<protein>
    <submittedName>
        <fullName evidence="2">Putative Retrovirus-related Pol polyprotein from transposon RE1</fullName>
    </submittedName>
</protein>
<dbReference type="Proteomes" id="UP000797356">
    <property type="component" value="Chromosome 6"/>
</dbReference>
<dbReference type="OrthoDB" id="1749636at2759"/>
<reference evidence="2" key="1">
    <citation type="journal article" date="2017" name="Gigascience">
        <title>The genome draft of coconut (Cocos nucifera).</title>
        <authorList>
            <person name="Xiao Y."/>
            <person name="Xu P."/>
            <person name="Fan H."/>
            <person name="Baudouin L."/>
            <person name="Xia W."/>
            <person name="Bocs S."/>
            <person name="Xu J."/>
            <person name="Li Q."/>
            <person name="Guo A."/>
            <person name="Zhou L."/>
            <person name="Li J."/>
            <person name="Wu Y."/>
            <person name="Ma Z."/>
            <person name="Armero A."/>
            <person name="Issali A.E."/>
            <person name="Liu N."/>
            <person name="Peng M."/>
            <person name="Yang Y."/>
        </authorList>
    </citation>
    <scope>NUCLEOTIDE SEQUENCE</scope>
    <source>
        <tissue evidence="2">Spear leaf of Hainan Tall coconut</tissue>
    </source>
</reference>
<evidence type="ECO:0000259" key="1">
    <source>
        <dbReference type="Pfam" id="PF14244"/>
    </source>
</evidence>
<proteinExistence type="predicted"/>
<dbReference type="EMBL" id="CM017877">
    <property type="protein sequence ID" value="KAG1347316.1"/>
    <property type="molecule type" value="Genomic_DNA"/>
</dbReference>
<gene>
    <name evidence="2" type="ORF">COCNU_06G011450</name>
</gene>
<evidence type="ECO:0000313" key="2">
    <source>
        <dbReference type="EMBL" id="KAG1347316.1"/>
    </source>
</evidence>